<accession>A0A7Z0EQF9</accession>
<feature type="domain" description="MvdD-like pre-ATP grasp" evidence="1">
    <location>
        <begin position="8"/>
        <end position="115"/>
    </location>
</feature>
<dbReference type="Pfam" id="PF21068">
    <property type="entry name" value="ATPgraspMvdD"/>
    <property type="match status" value="1"/>
</dbReference>
<dbReference type="RefSeq" id="WP_246406343.1">
    <property type="nucleotide sequence ID" value="NZ_JACCFS010000001.1"/>
</dbReference>
<reference evidence="2 3" key="1">
    <citation type="submission" date="2020-07" db="EMBL/GenBank/DDBJ databases">
        <title>Sequencing the genomes of 1000 actinobacteria strains.</title>
        <authorList>
            <person name="Klenk H.-P."/>
        </authorList>
    </citation>
    <scope>NUCLEOTIDE SEQUENCE [LARGE SCALE GENOMIC DNA]</scope>
    <source>
        <strain evidence="2 3">DSM 44442</strain>
    </source>
</reference>
<comment type="caution">
    <text evidence="2">The sequence shown here is derived from an EMBL/GenBank/DDBJ whole genome shotgun (WGS) entry which is preliminary data.</text>
</comment>
<keyword evidence="3" id="KW-1185">Reference proteome</keyword>
<name>A0A7Z0EQF9_9ACTN</name>
<dbReference type="AlphaFoldDB" id="A0A7Z0EQF9"/>
<protein>
    <recommendedName>
        <fullName evidence="1">MvdD-like pre-ATP grasp domain-containing protein</fullName>
    </recommendedName>
</protein>
<evidence type="ECO:0000259" key="1">
    <source>
        <dbReference type="Pfam" id="PF21068"/>
    </source>
</evidence>
<dbReference type="Proteomes" id="UP000572051">
    <property type="component" value="Unassembled WGS sequence"/>
</dbReference>
<dbReference type="InterPro" id="IPR048936">
    <property type="entry name" value="MvdD-like_ATPgrasp"/>
</dbReference>
<gene>
    <name evidence="2" type="ORF">HNR10_004263</name>
</gene>
<organism evidence="2 3">
    <name type="scientific">Nocardiopsis aegyptia</name>
    <dbReference type="NCBI Taxonomy" id="220378"/>
    <lineage>
        <taxon>Bacteria</taxon>
        <taxon>Bacillati</taxon>
        <taxon>Actinomycetota</taxon>
        <taxon>Actinomycetes</taxon>
        <taxon>Streptosporangiales</taxon>
        <taxon>Nocardiopsidaceae</taxon>
        <taxon>Nocardiopsis</taxon>
    </lineage>
</organism>
<evidence type="ECO:0000313" key="2">
    <source>
        <dbReference type="EMBL" id="NYJ36382.1"/>
    </source>
</evidence>
<proteinExistence type="predicted"/>
<evidence type="ECO:0000313" key="3">
    <source>
        <dbReference type="Proteomes" id="UP000572051"/>
    </source>
</evidence>
<sequence>MLVLTGIEDGTADPVIHHLSQRGVPVVRMDPGDFPSAMTVEAEFGGDRWRGSAREAFRGVDLESVRGVYYRRPSQFTLTAGMSAPEQRWAYREARMGLGGVLLSLDCLWINQPSKMSAAEY</sequence>
<dbReference type="EMBL" id="JACCFS010000001">
    <property type="protein sequence ID" value="NYJ36382.1"/>
    <property type="molecule type" value="Genomic_DNA"/>
</dbReference>